<evidence type="ECO:0000313" key="2">
    <source>
        <dbReference type="RefSeq" id="XP_008485116.1"/>
    </source>
</evidence>
<organism evidence="1 2">
    <name type="scientific">Diaphorina citri</name>
    <name type="common">Asian citrus psyllid</name>
    <dbReference type="NCBI Taxonomy" id="121845"/>
    <lineage>
        <taxon>Eukaryota</taxon>
        <taxon>Metazoa</taxon>
        <taxon>Ecdysozoa</taxon>
        <taxon>Arthropoda</taxon>
        <taxon>Hexapoda</taxon>
        <taxon>Insecta</taxon>
        <taxon>Pterygota</taxon>
        <taxon>Neoptera</taxon>
        <taxon>Paraneoptera</taxon>
        <taxon>Hemiptera</taxon>
        <taxon>Sternorrhyncha</taxon>
        <taxon>Psylloidea</taxon>
        <taxon>Psyllidae</taxon>
        <taxon>Diaphorininae</taxon>
        <taxon>Diaphorina</taxon>
    </lineage>
</organism>
<evidence type="ECO:0000313" key="1">
    <source>
        <dbReference type="Proteomes" id="UP000079169"/>
    </source>
</evidence>
<dbReference type="Proteomes" id="UP000079169">
    <property type="component" value="Unplaced"/>
</dbReference>
<dbReference type="GO" id="GO:0005886">
    <property type="term" value="C:plasma membrane"/>
    <property type="evidence" value="ECO:0007669"/>
    <property type="project" value="TreeGrafter"/>
</dbReference>
<protein>
    <submittedName>
        <fullName evidence="2">A-kinase anchor protein 10, mitochondrial-like isoform X1</fullName>
    </submittedName>
</protein>
<dbReference type="PANTHER" id="PTHR13155:SF1">
    <property type="entry name" value="A-KINASE ANCHOR PROTEIN 10, MITOCHONDRIAL"/>
    <property type="match status" value="1"/>
</dbReference>
<dbReference type="GO" id="GO:0005739">
    <property type="term" value="C:mitochondrion"/>
    <property type="evidence" value="ECO:0007669"/>
    <property type="project" value="TreeGrafter"/>
</dbReference>
<dbReference type="AlphaFoldDB" id="A0A1S3DN21"/>
<dbReference type="GeneID" id="103521788"/>
<sequence>MASASCTGNSRPAGAGHVRGLSFGRIDELGRFETDVCPEPNKKESTISKVMKRLTTKETKEEEEMAWRVAEKIVRTVTSLTLGEGGGAESEEES</sequence>
<dbReference type="PaxDb" id="121845-A0A1S3DN21"/>
<reference evidence="2" key="1">
    <citation type="submission" date="2025-08" db="UniProtKB">
        <authorList>
            <consortium name="RefSeq"/>
        </authorList>
    </citation>
    <scope>IDENTIFICATION</scope>
</reference>
<gene>
    <name evidence="2" type="primary">LOC103521788</name>
</gene>
<name>A0A1S3DN21_DIACI</name>
<proteinExistence type="predicted"/>
<dbReference type="KEGG" id="dci:103521788"/>
<keyword evidence="1" id="KW-1185">Reference proteome</keyword>
<dbReference type="InterPro" id="IPR052246">
    <property type="entry name" value="Cell_Polariz_PKAAnc"/>
</dbReference>
<accession>A0A1S3DN21</accession>
<dbReference type="RefSeq" id="XP_008485116.1">
    <property type="nucleotide sequence ID" value="XM_008486894.2"/>
</dbReference>
<dbReference type="GO" id="GO:0008104">
    <property type="term" value="P:intracellular protein localization"/>
    <property type="evidence" value="ECO:0007669"/>
    <property type="project" value="TreeGrafter"/>
</dbReference>
<dbReference type="STRING" id="121845.A0A1S3DN21"/>
<dbReference type="PANTHER" id="PTHR13155">
    <property type="entry name" value="A-KINASE ANCHOR PROTEINS"/>
    <property type="match status" value="1"/>
</dbReference>